<dbReference type="PANTHER" id="PTHR37973">
    <property type="entry name" value="CHONDROITIN PROTEOGLYCAN 3"/>
    <property type="match status" value="1"/>
</dbReference>
<evidence type="ECO:0000313" key="2">
    <source>
        <dbReference type="Proteomes" id="UP000046393"/>
    </source>
</evidence>
<feature type="chain" id="PRO_5005892885" evidence="1">
    <location>
        <begin position="28"/>
        <end position="140"/>
    </location>
</feature>
<dbReference type="PANTHER" id="PTHR37973:SF1">
    <property type="entry name" value="DICKKOPF_N DOMAIN-CONTAINING PROTEIN"/>
    <property type="match status" value="1"/>
</dbReference>
<evidence type="ECO:0000256" key="1">
    <source>
        <dbReference type="SAM" id="SignalP"/>
    </source>
</evidence>
<organism evidence="2 3">
    <name type="scientific">Syphacia muris</name>
    <dbReference type="NCBI Taxonomy" id="451379"/>
    <lineage>
        <taxon>Eukaryota</taxon>
        <taxon>Metazoa</taxon>
        <taxon>Ecdysozoa</taxon>
        <taxon>Nematoda</taxon>
        <taxon>Chromadorea</taxon>
        <taxon>Rhabditida</taxon>
        <taxon>Spirurina</taxon>
        <taxon>Oxyuridomorpha</taxon>
        <taxon>Oxyuroidea</taxon>
        <taxon>Oxyuridae</taxon>
        <taxon>Syphacia</taxon>
    </lineage>
</organism>
<accession>A0A0N5AA17</accession>
<reference evidence="3" key="1">
    <citation type="submission" date="2017-02" db="UniProtKB">
        <authorList>
            <consortium name="WormBaseParasite"/>
        </authorList>
    </citation>
    <scope>IDENTIFICATION</scope>
</reference>
<dbReference type="AlphaFoldDB" id="A0A0N5AA17"/>
<dbReference type="InterPro" id="IPR039260">
    <property type="entry name" value="Cpg-3"/>
</dbReference>
<protein>
    <submittedName>
        <fullName evidence="3">EGF-like domain-containing protein</fullName>
    </submittedName>
</protein>
<dbReference type="Proteomes" id="UP000046393">
    <property type="component" value="Unplaced"/>
</dbReference>
<proteinExistence type="predicted"/>
<sequence>MSTIVSQLIKLCLAVSIFHLLLQQVSSLAVRNDCKPYSVCFNHYDCRGGTCFGKAIGKCNCNACHEGEICSDDNACGGLKGACDYHIRRCNCTKGLMAHGFRSYEEAREQVCNKAFCVPSTESCFGLPCNSGLCDCGGPS</sequence>
<feature type="signal peptide" evidence="1">
    <location>
        <begin position="1"/>
        <end position="27"/>
    </location>
</feature>
<name>A0A0N5AA17_9BILA</name>
<dbReference type="STRING" id="451379.A0A0N5AA17"/>
<dbReference type="WBParaSite" id="SMUV_0000097901-mRNA-1">
    <property type="protein sequence ID" value="SMUV_0000097901-mRNA-1"/>
    <property type="gene ID" value="SMUV_0000097901"/>
</dbReference>
<evidence type="ECO:0000313" key="3">
    <source>
        <dbReference type="WBParaSite" id="SMUV_0000097901-mRNA-1"/>
    </source>
</evidence>
<keyword evidence="2" id="KW-1185">Reference proteome</keyword>
<keyword evidence="1" id="KW-0732">Signal</keyword>